<organism evidence="9 10">
    <name type="scientific">Zingiber officinale</name>
    <name type="common">Ginger</name>
    <name type="synonym">Amomum zingiber</name>
    <dbReference type="NCBI Taxonomy" id="94328"/>
    <lineage>
        <taxon>Eukaryota</taxon>
        <taxon>Viridiplantae</taxon>
        <taxon>Streptophyta</taxon>
        <taxon>Embryophyta</taxon>
        <taxon>Tracheophyta</taxon>
        <taxon>Spermatophyta</taxon>
        <taxon>Magnoliopsida</taxon>
        <taxon>Liliopsida</taxon>
        <taxon>Zingiberales</taxon>
        <taxon>Zingiberaceae</taxon>
        <taxon>Zingiber</taxon>
    </lineage>
</organism>
<dbReference type="GO" id="GO:0016020">
    <property type="term" value="C:membrane"/>
    <property type="evidence" value="ECO:0007669"/>
    <property type="project" value="InterPro"/>
</dbReference>
<evidence type="ECO:0000256" key="4">
    <source>
        <dbReference type="ARBA" id="ARBA00023136"/>
    </source>
</evidence>
<evidence type="ECO:0000256" key="2">
    <source>
        <dbReference type="ARBA" id="ARBA00022692"/>
    </source>
</evidence>
<feature type="domain" description="Peptidase M50" evidence="8">
    <location>
        <begin position="123"/>
        <end position="490"/>
    </location>
</feature>
<feature type="transmembrane region" description="Helical" evidence="7">
    <location>
        <begin position="186"/>
        <end position="208"/>
    </location>
</feature>
<protein>
    <recommendedName>
        <fullName evidence="5">Endopeptidase S2P</fullName>
    </recommendedName>
</protein>
<dbReference type="OrthoDB" id="69989at2759"/>
<feature type="transmembrane region" description="Helical" evidence="7">
    <location>
        <begin position="148"/>
        <end position="166"/>
    </location>
</feature>
<dbReference type="Proteomes" id="UP000734854">
    <property type="component" value="Unassembled WGS sequence"/>
</dbReference>
<evidence type="ECO:0000256" key="5">
    <source>
        <dbReference type="ARBA" id="ARBA00032658"/>
    </source>
</evidence>
<comment type="subcellular location">
    <subcellularLocation>
        <location evidence="1">Endomembrane system</location>
        <topology evidence="1">Multi-pass membrane protein</topology>
    </subcellularLocation>
</comment>
<feature type="transmembrane region" description="Helical" evidence="7">
    <location>
        <begin position="116"/>
        <end position="136"/>
    </location>
</feature>
<feature type="region of interest" description="Disordered" evidence="6">
    <location>
        <begin position="1"/>
        <end position="24"/>
    </location>
</feature>
<accession>A0A8J5I0U7</accession>
<dbReference type="GO" id="GO:0012505">
    <property type="term" value="C:endomembrane system"/>
    <property type="evidence" value="ECO:0007669"/>
    <property type="project" value="UniProtKB-SubCell"/>
</dbReference>
<evidence type="ECO:0000256" key="6">
    <source>
        <dbReference type="SAM" id="MobiDB-lite"/>
    </source>
</evidence>
<feature type="transmembrane region" description="Helical" evidence="7">
    <location>
        <begin position="56"/>
        <end position="78"/>
    </location>
</feature>
<comment type="caution">
    <text evidence="9">The sequence shown here is derived from an EMBL/GenBank/DDBJ whole genome shotgun (WGS) entry which is preliminary data.</text>
</comment>
<reference evidence="9 10" key="1">
    <citation type="submission" date="2020-08" db="EMBL/GenBank/DDBJ databases">
        <title>Plant Genome Project.</title>
        <authorList>
            <person name="Zhang R.-G."/>
        </authorList>
    </citation>
    <scope>NUCLEOTIDE SEQUENCE [LARGE SCALE GENOMIC DNA]</scope>
    <source>
        <tissue evidence="9">Rhizome</tissue>
    </source>
</reference>
<feature type="transmembrane region" description="Helical" evidence="7">
    <location>
        <begin position="503"/>
        <end position="527"/>
    </location>
</feature>
<dbReference type="PANTHER" id="PTHR13325">
    <property type="entry name" value="PROTEASE M50 MEMBRANE-BOUND TRANSCRIPTION FACTOR SITE 2 PROTEASE"/>
    <property type="match status" value="1"/>
</dbReference>
<proteinExistence type="predicted"/>
<evidence type="ECO:0000259" key="8">
    <source>
        <dbReference type="Pfam" id="PF02163"/>
    </source>
</evidence>
<feature type="compositionally biased region" description="Basic residues" evidence="6">
    <location>
        <begin position="1"/>
        <end position="11"/>
    </location>
</feature>
<dbReference type="GO" id="GO:0031293">
    <property type="term" value="P:membrane protein intracellular domain proteolysis"/>
    <property type="evidence" value="ECO:0007669"/>
    <property type="project" value="TreeGrafter"/>
</dbReference>
<dbReference type="AlphaFoldDB" id="A0A8J5I0U7"/>
<keyword evidence="3 7" id="KW-1133">Transmembrane helix</keyword>
<evidence type="ECO:0000313" key="9">
    <source>
        <dbReference type="EMBL" id="KAG6533360.1"/>
    </source>
</evidence>
<evidence type="ECO:0000256" key="7">
    <source>
        <dbReference type="SAM" id="Phobius"/>
    </source>
</evidence>
<dbReference type="EMBL" id="JACMSC010000002">
    <property type="protein sequence ID" value="KAG6533360.1"/>
    <property type="molecule type" value="Genomic_DNA"/>
</dbReference>
<dbReference type="InterPro" id="IPR008915">
    <property type="entry name" value="Peptidase_M50"/>
</dbReference>
<dbReference type="GO" id="GO:0005737">
    <property type="term" value="C:cytoplasm"/>
    <property type="evidence" value="ECO:0007669"/>
    <property type="project" value="TreeGrafter"/>
</dbReference>
<keyword evidence="10" id="KW-1185">Reference proteome</keyword>
<evidence type="ECO:0000313" key="10">
    <source>
        <dbReference type="Proteomes" id="UP000734854"/>
    </source>
</evidence>
<gene>
    <name evidence="9" type="ORF">ZIOFF_007227</name>
</gene>
<keyword evidence="4 7" id="KW-0472">Membrane</keyword>
<dbReference type="Pfam" id="PF02163">
    <property type="entry name" value="Peptidase_M50"/>
    <property type="match status" value="1"/>
</dbReference>
<keyword evidence="2 7" id="KW-0812">Transmembrane</keyword>
<dbReference type="InterPro" id="IPR001193">
    <property type="entry name" value="MBTPS2"/>
</dbReference>
<name>A0A8J5I0U7_ZINOF</name>
<evidence type="ECO:0000256" key="3">
    <source>
        <dbReference type="ARBA" id="ARBA00022989"/>
    </source>
</evidence>
<sequence>MAINRPRRRGRPQTVLPLHSSSTRSGVSCWYCDFKIHTFNEALFSLGRRYSRFIKMWFTVGAAFSLVTLTGVSLMLLWDSTDALTLPLRTSGSGVNGLLQRWLFGTTFLFPRSVSILDASSMIISTMLSVGVHEFGHGIAAASEGLRIEYIAVFLAICFPGALVAFDYDWLQSLPQSSALRIYCAGIWHNITFSAACFLTLISLPVILHPFYLYGQGPVVLAVPKVSPLYGYLSPYDVIVSVDGSNIKSPHEWINIMANYDSQMLPEPSVTKGIQTFEALSHIKGYCVPDNWIKASSTSCGDELADFVYWPCNNSRPVFDNIRDEMNKSESKHCLIARDVVKCKKCWSWSDSNFNGSIGRVCDCLENETCMTPVQIPGMSWVEVAYSSPYSSQCSDYRSNASTYSENLGFDSTFCGGTFVFIGDALSLAHSIHLSAYQPRWIFTAYMAHMPDVLEKFLACCFRISASLALVNSLPVFFLDGESILEIALCYFTFLKRRPRLRFLRFCLVGGTILSIISFSRLLYFMIVARE</sequence>
<dbReference type="GO" id="GO:1905897">
    <property type="term" value="P:regulation of response to endoplasmic reticulum stress"/>
    <property type="evidence" value="ECO:0007669"/>
    <property type="project" value="TreeGrafter"/>
</dbReference>
<evidence type="ECO:0000256" key="1">
    <source>
        <dbReference type="ARBA" id="ARBA00004127"/>
    </source>
</evidence>
<dbReference type="PANTHER" id="PTHR13325:SF3">
    <property type="entry name" value="MEMBRANE-BOUND TRANSCRIPTION FACTOR SITE-2 PROTEASE"/>
    <property type="match status" value="1"/>
</dbReference>
<dbReference type="GO" id="GO:0004222">
    <property type="term" value="F:metalloendopeptidase activity"/>
    <property type="evidence" value="ECO:0007669"/>
    <property type="project" value="InterPro"/>
</dbReference>